<dbReference type="Pfam" id="PF03466">
    <property type="entry name" value="LysR_substrate"/>
    <property type="match status" value="1"/>
</dbReference>
<evidence type="ECO:0000256" key="1">
    <source>
        <dbReference type="ARBA" id="ARBA00009437"/>
    </source>
</evidence>
<comment type="similarity">
    <text evidence="1">Belongs to the LysR transcriptional regulatory family.</text>
</comment>
<dbReference type="InterPro" id="IPR036388">
    <property type="entry name" value="WH-like_DNA-bd_sf"/>
</dbReference>
<dbReference type="Gene3D" id="1.10.10.10">
    <property type="entry name" value="Winged helix-like DNA-binding domain superfamily/Winged helix DNA-binding domain"/>
    <property type="match status" value="1"/>
</dbReference>
<keyword evidence="3 6" id="KW-0238">DNA-binding</keyword>
<evidence type="ECO:0000313" key="6">
    <source>
        <dbReference type="EMBL" id="MBB6013565.1"/>
    </source>
</evidence>
<dbReference type="PRINTS" id="PR00039">
    <property type="entry name" value="HTHLYSR"/>
</dbReference>
<dbReference type="Gene3D" id="3.40.190.10">
    <property type="entry name" value="Periplasmic binding protein-like II"/>
    <property type="match status" value="2"/>
</dbReference>
<dbReference type="EMBL" id="JACHEU010000002">
    <property type="protein sequence ID" value="MBB6013565.1"/>
    <property type="molecule type" value="Genomic_DNA"/>
</dbReference>
<dbReference type="InterPro" id="IPR036390">
    <property type="entry name" value="WH_DNA-bd_sf"/>
</dbReference>
<reference evidence="6 7" key="1">
    <citation type="submission" date="2020-08" db="EMBL/GenBank/DDBJ databases">
        <title>Genomic Encyclopedia of Type Strains, Phase IV (KMG-IV): sequencing the most valuable type-strain genomes for metagenomic binning, comparative biology and taxonomic classification.</title>
        <authorList>
            <person name="Goeker M."/>
        </authorList>
    </citation>
    <scope>NUCLEOTIDE SEQUENCE [LARGE SCALE GENOMIC DNA]</scope>
    <source>
        <strain evidence="6 7">DSM 11099</strain>
    </source>
</reference>
<evidence type="ECO:0000313" key="7">
    <source>
        <dbReference type="Proteomes" id="UP000533306"/>
    </source>
</evidence>
<evidence type="ECO:0000256" key="2">
    <source>
        <dbReference type="ARBA" id="ARBA00023015"/>
    </source>
</evidence>
<comment type="caution">
    <text evidence="6">The sequence shown here is derived from an EMBL/GenBank/DDBJ whole genome shotgun (WGS) entry which is preliminary data.</text>
</comment>
<name>A0A7W9S3Y7_9HYPH</name>
<protein>
    <submittedName>
        <fullName evidence="6">DNA-binding transcriptional LysR family regulator</fullName>
    </submittedName>
</protein>
<dbReference type="InterPro" id="IPR000847">
    <property type="entry name" value="LysR_HTH_N"/>
</dbReference>
<dbReference type="Pfam" id="PF00126">
    <property type="entry name" value="HTH_1"/>
    <property type="match status" value="1"/>
</dbReference>
<gene>
    <name evidence="6" type="ORF">HNR59_002954</name>
</gene>
<dbReference type="InterPro" id="IPR005119">
    <property type="entry name" value="LysR_subst-bd"/>
</dbReference>
<dbReference type="AlphaFoldDB" id="A0A7W9S3Y7"/>
<dbReference type="GO" id="GO:0000976">
    <property type="term" value="F:transcription cis-regulatory region binding"/>
    <property type="evidence" value="ECO:0007669"/>
    <property type="project" value="TreeGrafter"/>
</dbReference>
<proteinExistence type="inferred from homology"/>
<dbReference type="PANTHER" id="PTHR30126:SF40">
    <property type="entry name" value="HTH-TYPE TRANSCRIPTIONAL REGULATOR GLTR"/>
    <property type="match status" value="1"/>
</dbReference>
<feature type="domain" description="HTH lysR-type" evidence="5">
    <location>
        <begin position="1"/>
        <end position="58"/>
    </location>
</feature>
<dbReference type="Proteomes" id="UP000533306">
    <property type="component" value="Unassembled WGS sequence"/>
</dbReference>
<evidence type="ECO:0000259" key="5">
    <source>
        <dbReference type="PROSITE" id="PS50931"/>
    </source>
</evidence>
<dbReference type="RefSeq" id="WP_183831762.1">
    <property type="nucleotide sequence ID" value="NZ_JACHEU010000002.1"/>
</dbReference>
<dbReference type="GO" id="GO:0003700">
    <property type="term" value="F:DNA-binding transcription factor activity"/>
    <property type="evidence" value="ECO:0007669"/>
    <property type="project" value="InterPro"/>
</dbReference>
<organism evidence="6 7">
    <name type="scientific">Aquamicrobium lusatiense</name>
    <dbReference type="NCBI Taxonomy" id="89772"/>
    <lineage>
        <taxon>Bacteria</taxon>
        <taxon>Pseudomonadati</taxon>
        <taxon>Pseudomonadota</taxon>
        <taxon>Alphaproteobacteria</taxon>
        <taxon>Hyphomicrobiales</taxon>
        <taxon>Phyllobacteriaceae</taxon>
        <taxon>Aquamicrobium</taxon>
    </lineage>
</organism>
<dbReference type="SUPFAM" id="SSF53850">
    <property type="entry name" value="Periplasmic binding protein-like II"/>
    <property type="match status" value="1"/>
</dbReference>
<dbReference type="FunFam" id="1.10.10.10:FF:000001">
    <property type="entry name" value="LysR family transcriptional regulator"/>
    <property type="match status" value="1"/>
</dbReference>
<keyword evidence="7" id="KW-1185">Reference proteome</keyword>
<sequence length="291" mass="31738">MEIHQLKTFIAVACEGSITRASERLYLSQPAVSAHIKAIEDTLGLTLFARTPRGMTLTPDGERLLARAEQTLQAHRELIEEATRIRGQLSGRLRIGGGSNSGTDAVGRLLMRLSERYPEVEVDLEHGHSLDVLDGIRSGRLDAGFYNEPADPPEDMKTIQVGGFAIYLAAPAGLLPVSDEPDWQAMAELPWIYPTVGASCCGHAAESLFRRYQFRPRRTIGIDREKVTRSLIAGGVGIGLLHADTARQARQDGEVDVICQVGDEVRVMFAFLQSRAQDPLLIAAANLLEAA</sequence>
<evidence type="ECO:0000256" key="4">
    <source>
        <dbReference type="ARBA" id="ARBA00023163"/>
    </source>
</evidence>
<dbReference type="SUPFAM" id="SSF46785">
    <property type="entry name" value="Winged helix' DNA-binding domain"/>
    <property type="match status" value="1"/>
</dbReference>
<evidence type="ECO:0000256" key="3">
    <source>
        <dbReference type="ARBA" id="ARBA00023125"/>
    </source>
</evidence>
<keyword evidence="4" id="KW-0804">Transcription</keyword>
<accession>A0A7W9S3Y7</accession>
<dbReference type="PANTHER" id="PTHR30126">
    <property type="entry name" value="HTH-TYPE TRANSCRIPTIONAL REGULATOR"/>
    <property type="match status" value="1"/>
</dbReference>
<dbReference type="PROSITE" id="PS50931">
    <property type="entry name" value="HTH_LYSR"/>
    <property type="match status" value="1"/>
</dbReference>
<keyword evidence="2" id="KW-0805">Transcription regulation</keyword>